<sequence length="128" mass="14881">MLIISSYSFRKDMKRRSVKEGRFEVKHVEIEPNNVRFTDAFQRSTIAIIIKSPTAFVLLTACSKLAGMETSGDSELSSDDVWRCATGVRVNSRRSDFNFFCTKSRRDEFPNKNLLHNLLFTFHHLYPR</sequence>
<keyword evidence="2" id="KW-1185">Reference proteome</keyword>
<dbReference type="Proteomes" id="UP001157418">
    <property type="component" value="Unassembled WGS sequence"/>
</dbReference>
<comment type="caution">
    <text evidence="1">The sequence shown here is derived from an EMBL/GenBank/DDBJ whole genome shotgun (WGS) entry which is preliminary data.</text>
</comment>
<proteinExistence type="predicted"/>
<evidence type="ECO:0000313" key="1">
    <source>
        <dbReference type="EMBL" id="CAH1422617.1"/>
    </source>
</evidence>
<accession>A0AAU9M7Q9</accession>
<protein>
    <submittedName>
        <fullName evidence="1">Uncharacterized protein</fullName>
    </submittedName>
</protein>
<name>A0AAU9M7Q9_9ASTR</name>
<dbReference type="EMBL" id="CAKMRJ010001112">
    <property type="protein sequence ID" value="CAH1422617.1"/>
    <property type="molecule type" value="Genomic_DNA"/>
</dbReference>
<evidence type="ECO:0000313" key="2">
    <source>
        <dbReference type="Proteomes" id="UP001157418"/>
    </source>
</evidence>
<dbReference type="AlphaFoldDB" id="A0AAU9M7Q9"/>
<reference evidence="1 2" key="1">
    <citation type="submission" date="2022-01" db="EMBL/GenBank/DDBJ databases">
        <authorList>
            <person name="Xiong W."/>
            <person name="Schranz E."/>
        </authorList>
    </citation>
    <scope>NUCLEOTIDE SEQUENCE [LARGE SCALE GENOMIC DNA]</scope>
</reference>
<gene>
    <name evidence="1" type="ORF">LVIROSA_LOCUS9938</name>
</gene>
<organism evidence="1 2">
    <name type="scientific">Lactuca virosa</name>
    <dbReference type="NCBI Taxonomy" id="75947"/>
    <lineage>
        <taxon>Eukaryota</taxon>
        <taxon>Viridiplantae</taxon>
        <taxon>Streptophyta</taxon>
        <taxon>Embryophyta</taxon>
        <taxon>Tracheophyta</taxon>
        <taxon>Spermatophyta</taxon>
        <taxon>Magnoliopsida</taxon>
        <taxon>eudicotyledons</taxon>
        <taxon>Gunneridae</taxon>
        <taxon>Pentapetalae</taxon>
        <taxon>asterids</taxon>
        <taxon>campanulids</taxon>
        <taxon>Asterales</taxon>
        <taxon>Asteraceae</taxon>
        <taxon>Cichorioideae</taxon>
        <taxon>Cichorieae</taxon>
        <taxon>Lactucinae</taxon>
        <taxon>Lactuca</taxon>
    </lineage>
</organism>